<comment type="caution">
    <text evidence="2">The sequence shown here is derived from an EMBL/GenBank/DDBJ whole genome shotgun (WGS) entry which is preliminary data.</text>
</comment>
<accession>K2RF62</accession>
<reference evidence="2 3" key="1">
    <citation type="journal article" date="2012" name="BMC Genomics">
        <title>Tools to kill: Genome of one of the most destructive plant pathogenic fungi Macrophomina phaseolina.</title>
        <authorList>
            <person name="Islam M.S."/>
            <person name="Haque M.S."/>
            <person name="Islam M.M."/>
            <person name="Emdad E.M."/>
            <person name="Halim A."/>
            <person name="Hossen Q.M.M."/>
            <person name="Hossain M.Z."/>
            <person name="Ahmed B."/>
            <person name="Rahim S."/>
            <person name="Rahman M.S."/>
            <person name="Alam M.M."/>
            <person name="Hou S."/>
            <person name="Wan X."/>
            <person name="Saito J.A."/>
            <person name="Alam M."/>
        </authorList>
    </citation>
    <scope>NUCLEOTIDE SEQUENCE [LARGE SCALE GENOMIC DNA]</scope>
    <source>
        <strain evidence="2 3">MS6</strain>
    </source>
</reference>
<evidence type="ECO:0000256" key="1">
    <source>
        <dbReference type="SAM" id="MobiDB-lite"/>
    </source>
</evidence>
<gene>
    <name evidence="2" type="ORF">MPH_01555</name>
</gene>
<name>K2RF62_MACPH</name>
<protein>
    <submittedName>
        <fullName evidence="2">Uncharacterized protein</fullName>
    </submittedName>
</protein>
<dbReference type="VEuPathDB" id="FungiDB:MPH_01555"/>
<evidence type="ECO:0000313" key="3">
    <source>
        <dbReference type="Proteomes" id="UP000007129"/>
    </source>
</evidence>
<organism evidence="2 3">
    <name type="scientific">Macrophomina phaseolina (strain MS6)</name>
    <name type="common">Charcoal rot fungus</name>
    <dbReference type="NCBI Taxonomy" id="1126212"/>
    <lineage>
        <taxon>Eukaryota</taxon>
        <taxon>Fungi</taxon>
        <taxon>Dikarya</taxon>
        <taxon>Ascomycota</taxon>
        <taxon>Pezizomycotina</taxon>
        <taxon>Dothideomycetes</taxon>
        <taxon>Dothideomycetes incertae sedis</taxon>
        <taxon>Botryosphaeriales</taxon>
        <taxon>Botryosphaeriaceae</taxon>
        <taxon>Macrophomina</taxon>
    </lineage>
</organism>
<sequence length="166" mass="17298">MKNLHRTVNVLVQPELVVGATLLLNGKGVDRRVAVAAGVGAITGQGGWIAGRAVGALDLEGDGLQAVIVTDGEVGDLDGGGGGDGEAGKESGGGEDLHRDWCLVQMDLFGRNERFCFAVEAETEAVDGPFREAPSALYIAQKHPYLPPLRLRACGSTLSSLALFTR</sequence>
<dbReference type="AlphaFoldDB" id="K2RF62"/>
<feature type="region of interest" description="Disordered" evidence="1">
    <location>
        <begin position="75"/>
        <end position="94"/>
    </location>
</feature>
<dbReference type="Proteomes" id="UP000007129">
    <property type="component" value="Unassembled WGS sequence"/>
</dbReference>
<evidence type="ECO:0000313" key="2">
    <source>
        <dbReference type="EMBL" id="EKG21136.1"/>
    </source>
</evidence>
<dbReference type="InParanoid" id="K2RF62"/>
<dbReference type="HOGENOM" id="CLU_1603040_0_0_1"/>
<dbReference type="EMBL" id="AHHD01000058">
    <property type="protein sequence ID" value="EKG21136.1"/>
    <property type="molecule type" value="Genomic_DNA"/>
</dbReference>
<proteinExistence type="predicted"/>